<dbReference type="Gene3D" id="3.30.428.10">
    <property type="entry name" value="HIT-like"/>
    <property type="match status" value="1"/>
</dbReference>
<reference evidence="1 2" key="1">
    <citation type="journal article" date="2016" name="Nat. Commun.">
        <title>Thousands of microbial genomes shed light on interconnected biogeochemical processes in an aquifer system.</title>
        <authorList>
            <person name="Anantharaman K."/>
            <person name="Brown C.T."/>
            <person name="Hug L.A."/>
            <person name="Sharon I."/>
            <person name="Castelle C.J."/>
            <person name="Probst A.J."/>
            <person name="Thomas B.C."/>
            <person name="Singh A."/>
            <person name="Wilkins M.J."/>
            <person name="Karaoz U."/>
            <person name="Brodie E.L."/>
            <person name="Williams K.H."/>
            <person name="Hubbard S.S."/>
            <person name="Banfield J.F."/>
        </authorList>
    </citation>
    <scope>NUCLEOTIDE SEQUENCE [LARGE SCALE GENOMIC DNA]</scope>
</reference>
<dbReference type="AlphaFoldDB" id="A0A1G2GTF3"/>
<evidence type="ECO:0008006" key="3">
    <source>
        <dbReference type="Google" id="ProtNLM"/>
    </source>
</evidence>
<evidence type="ECO:0000313" key="2">
    <source>
        <dbReference type="Proteomes" id="UP000179106"/>
    </source>
</evidence>
<dbReference type="Proteomes" id="UP000179106">
    <property type="component" value="Unassembled WGS sequence"/>
</dbReference>
<evidence type="ECO:0000313" key="1">
    <source>
        <dbReference type="EMBL" id="OGZ53390.1"/>
    </source>
</evidence>
<name>A0A1G2GTF3_9BACT</name>
<gene>
    <name evidence="1" type="ORF">A3B25_02100</name>
</gene>
<sequence>METEELIECWPGEIATLSDGTRSTVGIDRPWQKALNQEVDIGVVTCPFCAEEQPGADRTLVVKVFNRGKAGKWKIRKNRMTPFPFHHLILPLECYDNETLWTLGGERKIAGALHTARSAMRGYGGSNIEDAFFFVHIGYSAGQRWKHEHWHLIEPPRKPTLMESDLIELAERENLVVFRNLGFTVVAGGCRAGQCYIIPRRGEMEMFPDRQANTLATTIHRLVTLFNQKFTSAQGLKPDFQVFVRFMNRRLVYAKYTPILNMWGGSEYAAIDEMTPFVLPWPHEATVRHLLS</sequence>
<dbReference type="EMBL" id="MHNW01000020">
    <property type="protein sequence ID" value="OGZ53390.1"/>
    <property type="molecule type" value="Genomic_DNA"/>
</dbReference>
<dbReference type="SUPFAM" id="SSF54197">
    <property type="entry name" value="HIT-like"/>
    <property type="match status" value="1"/>
</dbReference>
<protein>
    <recommendedName>
        <fullName evidence="3">Galactose-1-phosphate uridyl transferase N-terminal domain-containing protein</fullName>
    </recommendedName>
</protein>
<dbReference type="InterPro" id="IPR036265">
    <property type="entry name" value="HIT-like_sf"/>
</dbReference>
<proteinExistence type="predicted"/>
<organism evidence="1 2">
    <name type="scientific">Candidatus Ryanbacteria bacterium RIFCSPLOWO2_01_FULL_48_26</name>
    <dbReference type="NCBI Taxonomy" id="1802126"/>
    <lineage>
        <taxon>Bacteria</taxon>
        <taxon>Candidatus Ryaniibacteriota</taxon>
    </lineage>
</organism>
<comment type="caution">
    <text evidence="1">The sequence shown here is derived from an EMBL/GenBank/DDBJ whole genome shotgun (WGS) entry which is preliminary data.</text>
</comment>
<accession>A0A1G2GTF3</accession>